<dbReference type="AlphaFoldDB" id="A0A1F2WR27"/>
<evidence type="ECO:0000256" key="11">
    <source>
        <dbReference type="HAMAP-Rule" id="MF_00123"/>
    </source>
</evidence>
<dbReference type="GO" id="GO:0005737">
    <property type="term" value="C:cytoplasm"/>
    <property type="evidence" value="ECO:0007669"/>
    <property type="project" value="UniProtKB-SubCell"/>
</dbReference>
<name>A0A1F2WR27_9ACTN</name>
<dbReference type="Pfam" id="PF00750">
    <property type="entry name" value="tRNA-synt_1d"/>
    <property type="match status" value="2"/>
</dbReference>
<dbReference type="Gene3D" id="1.10.730.10">
    <property type="entry name" value="Isoleucyl-tRNA Synthetase, Domain 1"/>
    <property type="match status" value="1"/>
</dbReference>
<evidence type="ECO:0000256" key="1">
    <source>
        <dbReference type="ARBA" id="ARBA00004496"/>
    </source>
</evidence>
<dbReference type="EMBL" id="MELK01000016">
    <property type="protein sequence ID" value="OFW59324.1"/>
    <property type="molecule type" value="Genomic_DNA"/>
</dbReference>
<dbReference type="Pfam" id="PF03485">
    <property type="entry name" value="Arg_tRNA_synt_N"/>
    <property type="match status" value="1"/>
</dbReference>
<keyword evidence="8 11" id="KW-0648">Protein biosynthesis</keyword>
<evidence type="ECO:0000259" key="14">
    <source>
        <dbReference type="SMART" id="SM01016"/>
    </source>
</evidence>
<accession>A0A1F2WR27</accession>
<evidence type="ECO:0000256" key="8">
    <source>
        <dbReference type="ARBA" id="ARBA00022917"/>
    </source>
</evidence>
<dbReference type="InterPro" id="IPR005148">
    <property type="entry name" value="Arg-tRNA-synth_N"/>
</dbReference>
<evidence type="ECO:0000256" key="10">
    <source>
        <dbReference type="ARBA" id="ARBA00049339"/>
    </source>
</evidence>
<gene>
    <name evidence="11" type="primary">argS</name>
    <name evidence="15" type="ORF">A2Y75_10800</name>
</gene>
<dbReference type="SUPFAM" id="SSF52374">
    <property type="entry name" value="Nucleotidylyl transferase"/>
    <property type="match status" value="1"/>
</dbReference>
<feature type="domain" description="DALR anticodon binding" evidence="13">
    <location>
        <begin position="436"/>
        <end position="558"/>
    </location>
</feature>
<dbReference type="FunFam" id="1.10.730.10:FF:000008">
    <property type="entry name" value="Arginine--tRNA ligase"/>
    <property type="match status" value="1"/>
</dbReference>
<dbReference type="InterPro" id="IPR014729">
    <property type="entry name" value="Rossmann-like_a/b/a_fold"/>
</dbReference>
<dbReference type="Pfam" id="PF05746">
    <property type="entry name" value="DALR_1"/>
    <property type="match status" value="1"/>
</dbReference>
<dbReference type="PRINTS" id="PR01038">
    <property type="entry name" value="TRNASYNTHARG"/>
</dbReference>
<dbReference type="NCBIfam" id="TIGR00456">
    <property type="entry name" value="argS"/>
    <property type="match status" value="1"/>
</dbReference>
<dbReference type="PANTHER" id="PTHR11956:SF5">
    <property type="entry name" value="ARGININE--TRNA LIGASE, CYTOPLASMIC"/>
    <property type="match status" value="1"/>
</dbReference>
<comment type="subunit">
    <text evidence="3 11">Monomer.</text>
</comment>
<protein>
    <recommendedName>
        <fullName evidence="11">Arginine--tRNA ligase</fullName>
        <ecNumber evidence="11">6.1.1.19</ecNumber>
    </recommendedName>
    <alternativeName>
        <fullName evidence="11">Arginyl-tRNA synthetase</fullName>
        <shortName evidence="11">ArgRS</shortName>
    </alternativeName>
</protein>
<comment type="subcellular location">
    <subcellularLocation>
        <location evidence="1 11">Cytoplasm</location>
    </subcellularLocation>
</comment>
<dbReference type="GO" id="GO:0004814">
    <property type="term" value="F:arginine-tRNA ligase activity"/>
    <property type="evidence" value="ECO:0007669"/>
    <property type="project" value="UniProtKB-UniRule"/>
</dbReference>
<keyword evidence="5 11" id="KW-0436">Ligase</keyword>
<feature type="domain" description="Arginyl tRNA synthetase N-terminal" evidence="14">
    <location>
        <begin position="4"/>
        <end position="95"/>
    </location>
</feature>
<evidence type="ECO:0000313" key="15">
    <source>
        <dbReference type="EMBL" id="OFW59324.1"/>
    </source>
</evidence>
<evidence type="ECO:0000256" key="7">
    <source>
        <dbReference type="ARBA" id="ARBA00022840"/>
    </source>
</evidence>
<evidence type="ECO:0000259" key="13">
    <source>
        <dbReference type="SMART" id="SM00836"/>
    </source>
</evidence>
<comment type="similarity">
    <text evidence="2 11 12">Belongs to the class-I aminoacyl-tRNA synthetase family.</text>
</comment>
<keyword evidence="7 11" id="KW-0067">ATP-binding</keyword>
<evidence type="ECO:0000256" key="9">
    <source>
        <dbReference type="ARBA" id="ARBA00023146"/>
    </source>
</evidence>
<keyword evidence="6 11" id="KW-0547">Nucleotide-binding</keyword>
<dbReference type="SMART" id="SM01016">
    <property type="entry name" value="Arg_tRNA_synt_N"/>
    <property type="match status" value="1"/>
</dbReference>
<evidence type="ECO:0000256" key="4">
    <source>
        <dbReference type="ARBA" id="ARBA00022490"/>
    </source>
</evidence>
<dbReference type="InterPro" id="IPR001278">
    <property type="entry name" value="Arg-tRNA-ligase"/>
</dbReference>
<dbReference type="GO" id="GO:0006420">
    <property type="term" value="P:arginyl-tRNA aminoacylation"/>
    <property type="evidence" value="ECO:0007669"/>
    <property type="project" value="UniProtKB-UniRule"/>
</dbReference>
<dbReference type="GO" id="GO:0005524">
    <property type="term" value="F:ATP binding"/>
    <property type="evidence" value="ECO:0007669"/>
    <property type="project" value="UniProtKB-UniRule"/>
</dbReference>
<evidence type="ECO:0000256" key="2">
    <source>
        <dbReference type="ARBA" id="ARBA00005594"/>
    </source>
</evidence>
<keyword evidence="9 11" id="KW-0030">Aminoacyl-tRNA synthetase</keyword>
<dbReference type="InterPro" id="IPR035684">
    <property type="entry name" value="ArgRS_core"/>
</dbReference>
<dbReference type="InterPro" id="IPR008909">
    <property type="entry name" value="DALR_anticod-bd"/>
</dbReference>
<dbReference type="EC" id="6.1.1.19" evidence="11"/>
<dbReference type="SMART" id="SM00836">
    <property type="entry name" value="DALR_1"/>
    <property type="match status" value="1"/>
</dbReference>
<organism evidence="15 16">
    <name type="scientific">Candidatus Solincola sediminis</name>
    <dbReference type="NCBI Taxonomy" id="1797199"/>
    <lineage>
        <taxon>Bacteria</taxon>
        <taxon>Bacillati</taxon>
        <taxon>Actinomycetota</taxon>
        <taxon>Candidatus Geothermincolia</taxon>
        <taxon>Candidatus Geothermincolales</taxon>
        <taxon>Candidatus Geothermincolaceae</taxon>
        <taxon>Candidatus Solincola</taxon>
    </lineage>
</organism>
<dbReference type="Gene3D" id="3.30.1360.70">
    <property type="entry name" value="Arginyl tRNA synthetase N-terminal domain"/>
    <property type="match status" value="1"/>
</dbReference>
<feature type="short sequence motif" description="'HIGH' region" evidence="11">
    <location>
        <begin position="132"/>
        <end position="142"/>
    </location>
</feature>
<dbReference type="InterPro" id="IPR009080">
    <property type="entry name" value="tRNAsynth_Ia_anticodon-bd"/>
</dbReference>
<keyword evidence="4 11" id="KW-0963">Cytoplasm</keyword>
<evidence type="ECO:0000256" key="6">
    <source>
        <dbReference type="ARBA" id="ARBA00022741"/>
    </source>
</evidence>
<evidence type="ECO:0000256" key="12">
    <source>
        <dbReference type="RuleBase" id="RU363038"/>
    </source>
</evidence>
<dbReference type="Gene3D" id="3.40.50.620">
    <property type="entry name" value="HUPs"/>
    <property type="match status" value="1"/>
</dbReference>
<dbReference type="FunFam" id="3.40.50.620:FF:000062">
    <property type="entry name" value="Arginine--tRNA ligase"/>
    <property type="match status" value="1"/>
</dbReference>
<evidence type="ECO:0000256" key="3">
    <source>
        <dbReference type="ARBA" id="ARBA00011245"/>
    </source>
</evidence>
<dbReference type="STRING" id="1797197.A2Y75_10800"/>
<dbReference type="CDD" id="cd00671">
    <property type="entry name" value="ArgRS_core"/>
    <property type="match status" value="1"/>
</dbReference>
<dbReference type="SUPFAM" id="SSF55190">
    <property type="entry name" value="Arginyl-tRNA synthetase (ArgRS), N-terminal 'additional' domain"/>
    <property type="match status" value="1"/>
</dbReference>
<comment type="catalytic activity">
    <reaction evidence="10 11">
        <text>tRNA(Arg) + L-arginine + ATP = L-arginyl-tRNA(Arg) + AMP + diphosphate</text>
        <dbReference type="Rhea" id="RHEA:20301"/>
        <dbReference type="Rhea" id="RHEA-COMP:9658"/>
        <dbReference type="Rhea" id="RHEA-COMP:9673"/>
        <dbReference type="ChEBI" id="CHEBI:30616"/>
        <dbReference type="ChEBI" id="CHEBI:32682"/>
        <dbReference type="ChEBI" id="CHEBI:33019"/>
        <dbReference type="ChEBI" id="CHEBI:78442"/>
        <dbReference type="ChEBI" id="CHEBI:78513"/>
        <dbReference type="ChEBI" id="CHEBI:456215"/>
        <dbReference type="EC" id="6.1.1.19"/>
    </reaction>
</comment>
<evidence type="ECO:0000313" key="16">
    <source>
        <dbReference type="Proteomes" id="UP000177876"/>
    </source>
</evidence>
<evidence type="ECO:0000256" key="5">
    <source>
        <dbReference type="ARBA" id="ARBA00022598"/>
    </source>
</evidence>
<reference evidence="15 16" key="1">
    <citation type="journal article" date="2016" name="Nat. Commun.">
        <title>Thousands of microbial genomes shed light on interconnected biogeochemical processes in an aquifer system.</title>
        <authorList>
            <person name="Anantharaman K."/>
            <person name="Brown C.T."/>
            <person name="Hug L.A."/>
            <person name="Sharon I."/>
            <person name="Castelle C.J."/>
            <person name="Probst A.J."/>
            <person name="Thomas B.C."/>
            <person name="Singh A."/>
            <person name="Wilkins M.J."/>
            <person name="Karaoz U."/>
            <person name="Brodie E.L."/>
            <person name="Williams K.H."/>
            <person name="Hubbard S.S."/>
            <person name="Banfield J.F."/>
        </authorList>
    </citation>
    <scope>NUCLEOTIDE SEQUENCE [LARGE SCALE GENOMIC DNA]</scope>
</reference>
<dbReference type="Proteomes" id="UP000177876">
    <property type="component" value="Unassembled WGS sequence"/>
</dbReference>
<sequence length="558" mass="63003">MIAKELRALIVEAVSRVMPVAEMPDFVLERPRHKSHGDWATNIALMLSADAGRTPREIADAIALCMTEQAEKKEGGIPTLSSIEVAGPGFINFTLDRDRIRLELLRVAQEGEGYGRWDFGNGLRVVVEFVSANPVGPLHIGHGRWAALGDALCNLLDAAGYNVEREFYLNDYGSQMETFTRSVEARYLNLAGVDIDFPPDGYRGEYIVEIARRLFEEDGGLPADEDSATRRAELGERAYALELRHIEDSLAAFDVRFDTWFSERELHLSGAVEDRVRELLDNGLAYEEEGAVWMRTSNYGDDKDRVLVRKNGMPTYFASDIAYHMNKIDRGYEHLINIWGADHHGYIARMQAALAAQGHPQMLEVILGQLVNLKRGGEPVRMSKRTGELVTFDELLEEVGKDVARYIFLTRSQDSALDFDITLAKEESMENPVYYVQYAHARICSILRYGKEQGVVPGDEPPHPEALRLLDQEEELDLCLKLFEFEELIRDAALARAPHRITRYLEDLAAAFHVFYGRHRVISEDADLTAARLFLVRCVRQVFRNGLAILGVSAPERM</sequence>
<dbReference type="PANTHER" id="PTHR11956">
    <property type="entry name" value="ARGINYL-TRNA SYNTHETASE"/>
    <property type="match status" value="1"/>
</dbReference>
<comment type="caution">
    <text evidence="15">The sequence shown here is derived from an EMBL/GenBank/DDBJ whole genome shotgun (WGS) entry which is preliminary data.</text>
</comment>
<dbReference type="SUPFAM" id="SSF47323">
    <property type="entry name" value="Anticodon-binding domain of a subclass of class I aminoacyl-tRNA synthetases"/>
    <property type="match status" value="1"/>
</dbReference>
<dbReference type="HAMAP" id="MF_00123">
    <property type="entry name" value="Arg_tRNA_synth"/>
    <property type="match status" value="1"/>
</dbReference>
<dbReference type="InterPro" id="IPR036695">
    <property type="entry name" value="Arg-tRNA-synth_N_sf"/>
</dbReference>
<proteinExistence type="inferred from homology"/>